<name>A0A5C3QDQ2_9AGAR</name>
<evidence type="ECO:0000313" key="1">
    <source>
        <dbReference type="EMBL" id="TFK99209.1"/>
    </source>
</evidence>
<organism evidence="1 2">
    <name type="scientific">Pterulicium gracile</name>
    <dbReference type="NCBI Taxonomy" id="1884261"/>
    <lineage>
        <taxon>Eukaryota</taxon>
        <taxon>Fungi</taxon>
        <taxon>Dikarya</taxon>
        <taxon>Basidiomycota</taxon>
        <taxon>Agaricomycotina</taxon>
        <taxon>Agaricomycetes</taxon>
        <taxon>Agaricomycetidae</taxon>
        <taxon>Agaricales</taxon>
        <taxon>Pleurotineae</taxon>
        <taxon>Pterulaceae</taxon>
        <taxon>Pterulicium</taxon>
    </lineage>
</organism>
<reference evidence="1 2" key="1">
    <citation type="journal article" date="2019" name="Nat. Ecol. Evol.">
        <title>Megaphylogeny resolves global patterns of mushroom evolution.</title>
        <authorList>
            <person name="Varga T."/>
            <person name="Krizsan K."/>
            <person name="Foldi C."/>
            <person name="Dima B."/>
            <person name="Sanchez-Garcia M."/>
            <person name="Sanchez-Ramirez S."/>
            <person name="Szollosi G.J."/>
            <person name="Szarkandi J.G."/>
            <person name="Papp V."/>
            <person name="Albert L."/>
            <person name="Andreopoulos W."/>
            <person name="Angelini C."/>
            <person name="Antonin V."/>
            <person name="Barry K.W."/>
            <person name="Bougher N.L."/>
            <person name="Buchanan P."/>
            <person name="Buyck B."/>
            <person name="Bense V."/>
            <person name="Catcheside P."/>
            <person name="Chovatia M."/>
            <person name="Cooper J."/>
            <person name="Damon W."/>
            <person name="Desjardin D."/>
            <person name="Finy P."/>
            <person name="Geml J."/>
            <person name="Haridas S."/>
            <person name="Hughes K."/>
            <person name="Justo A."/>
            <person name="Karasinski D."/>
            <person name="Kautmanova I."/>
            <person name="Kiss B."/>
            <person name="Kocsube S."/>
            <person name="Kotiranta H."/>
            <person name="LaButti K.M."/>
            <person name="Lechner B.E."/>
            <person name="Liimatainen K."/>
            <person name="Lipzen A."/>
            <person name="Lukacs Z."/>
            <person name="Mihaltcheva S."/>
            <person name="Morgado L.N."/>
            <person name="Niskanen T."/>
            <person name="Noordeloos M.E."/>
            <person name="Ohm R.A."/>
            <person name="Ortiz-Santana B."/>
            <person name="Ovrebo C."/>
            <person name="Racz N."/>
            <person name="Riley R."/>
            <person name="Savchenko A."/>
            <person name="Shiryaev A."/>
            <person name="Soop K."/>
            <person name="Spirin V."/>
            <person name="Szebenyi C."/>
            <person name="Tomsovsky M."/>
            <person name="Tulloss R.E."/>
            <person name="Uehling J."/>
            <person name="Grigoriev I.V."/>
            <person name="Vagvolgyi C."/>
            <person name="Papp T."/>
            <person name="Martin F.M."/>
            <person name="Miettinen O."/>
            <person name="Hibbett D.S."/>
            <person name="Nagy L.G."/>
        </authorList>
    </citation>
    <scope>NUCLEOTIDE SEQUENCE [LARGE SCALE GENOMIC DNA]</scope>
    <source>
        <strain evidence="1 2">CBS 309.79</strain>
    </source>
</reference>
<dbReference type="EMBL" id="ML178835">
    <property type="protein sequence ID" value="TFK99209.1"/>
    <property type="molecule type" value="Genomic_DNA"/>
</dbReference>
<evidence type="ECO:0000313" key="2">
    <source>
        <dbReference type="Proteomes" id="UP000305067"/>
    </source>
</evidence>
<keyword evidence="2" id="KW-1185">Reference proteome</keyword>
<accession>A0A5C3QDQ2</accession>
<dbReference type="OrthoDB" id="3029958at2759"/>
<dbReference type="Proteomes" id="UP000305067">
    <property type="component" value="Unassembled WGS sequence"/>
</dbReference>
<sequence length="152" mass="17352">MLGQADIAKYLDMCHNDPAAIDEVLRAYVSWKVVRGSSNARVVHKIHYLMMFLKATGRMDILRAGRESFRTTVAEVKRGECRGMSSEAGTPYPTFLPPHAQLLPLLIYSTHPPRHPSLQRHPALPPLRLLLHQSPEIPRRRRHTPFYPLTDV</sequence>
<proteinExistence type="predicted"/>
<dbReference type="AlphaFoldDB" id="A0A5C3QDQ2"/>
<gene>
    <name evidence="1" type="ORF">BDV98DRAFT_188518</name>
</gene>
<protein>
    <submittedName>
        <fullName evidence="1">Uncharacterized protein</fullName>
    </submittedName>
</protein>